<dbReference type="PROSITE" id="PS51872">
    <property type="entry name" value="ZF_ZBR"/>
    <property type="match status" value="1"/>
</dbReference>
<dbReference type="GeneTree" id="ENSGT00530000063692"/>
<dbReference type="Proteomes" id="UP000261560">
    <property type="component" value="Unplaced"/>
</dbReference>
<comment type="subcellular location">
    <subcellularLocation>
        <location evidence="2">Cytoplasm</location>
    </subcellularLocation>
    <subcellularLocation>
        <location evidence="1">Nucleus</location>
    </subcellularLocation>
</comment>
<evidence type="ECO:0000256" key="3">
    <source>
        <dbReference type="ARBA" id="ARBA00004906"/>
    </source>
</evidence>
<dbReference type="Gene3D" id="2.20.25.20">
    <property type="match status" value="1"/>
</dbReference>
<organism evidence="20 21">
    <name type="scientific">Oryzias melastigma</name>
    <name type="common">Marine medaka</name>
    <dbReference type="NCBI Taxonomy" id="30732"/>
    <lineage>
        <taxon>Eukaryota</taxon>
        <taxon>Metazoa</taxon>
        <taxon>Chordata</taxon>
        <taxon>Craniata</taxon>
        <taxon>Vertebrata</taxon>
        <taxon>Euteleostomi</taxon>
        <taxon>Actinopterygii</taxon>
        <taxon>Neopterygii</taxon>
        <taxon>Teleostei</taxon>
        <taxon>Neoteleostei</taxon>
        <taxon>Acanthomorphata</taxon>
        <taxon>Ovalentaria</taxon>
        <taxon>Atherinomorphae</taxon>
        <taxon>Beloniformes</taxon>
        <taxon>Adrianichthyidae</taxon>
        <taxon>Oryziinae</taxon>
        <taxon>Oryzias</taxon>
    </lineage>
</organism>
<evidence type="ECO:0000256" key="1">
    <source>
        <dbReference type="ARBA" id="ARBA00004123"/>
    </source>
</evidence>
<dbReference type="GO" id="GO:0005737">
    <property type="term" value="C:cytoplasm"/>
    <property type="evidence" value="ECO:0007669"/>
    <property type="project" value="UniProtKB-SubCell"/>
</dbReference>
<evidence type="ECO:0000313" key="20">
    <source>
        <dbReference type="Ensembl" id="ENSOMEP00000011777.1"/>
    </source>
</evidence>
<keyword evidence="11" id="KW-0862">Zinc</keyword>
<protein>
    <recommendedName>
        <fullName evidence="16">F-box only protein 43</fullName>
    </recommendedName>
</protein>
<dbReference type="GO" id="GO:0045835">
    <property type="term" value="P:negative regulation of meiotic nuclear division"/>
    <property type="evidence" value="ECO:0007669"/>
    <property type="project" value="InterPro"/>
</dbReference>
<dbReference type="OMA" id="VVLSCMQ"/>
<dbReference type="GO" id="GO:0005634">
    <property type="term" value="C:nucleus"/>
    <property type="evidence" value="ECO:0007669"/>
    <property type="project" value="UniProtKB-SubCell"/>
</dbReference>
<accession>A0A3B3C3Y8</accession>
<evidence type="ECO:0000259" key="19">
    <source>
        <dbReference type="PROSITE" id="PS51872"/>
    </source>
</evidence>
<evidence type="ECO:0000256" key="2">
    <source>
        <dbReference type="ARBA" id="ARBA00004496"/>
    </source>
</evidence>
<keyword evidence="15" id="KW-0131">Cell cycle</keyword>
<dbReference type="FunFam" id="1.20.1280.50:FF:000046">
    <property type="entry name" value="F-box protein 43"/>
    <property type="match status" value="1"/>
</dbReference>
<dbReference type="AlphaFoldDB" id="A0A3B3C3Y8"/>
<dbReference type="Gene3D" id="1.20.1280.50">
    <property type="match status" value="1"/>
</dbReference>
<sequence>MLHHRRETMKCPQYESADMENTADSKVSHLKASVLKQQTPVKAPLPAVFSSSAVHNKENSTNRDHDRVLEECFEDSGYLSLQNSHSEPHGDEEDPGFLGKLASPSKCKGEHQFKHPLSLAVSTPKDHFKRTALSSTPASDRRGPNLPILKFQEAMCEELSKTFKKNKKFDWSIMSKLADGHLLDRVIGRQMGLEHVDVFASLLSRNMKIILTNILALLGDMDLISCKKVSRTWRKIICEDAAANTRCQEAEDKLWESTNSLNLKACGLTRDVATSRVVLSCMQTLATSNTQSSASSLSGQSCRTSRTAAISQKCGVPKTLRTRFSEYVQAAGALKNHESLRQCRRCGSPAKHLSELHRATCTRSSCQYDFCTRCQETYHGSTPCRTVQPRSRSTPVLTGSSRDKRSIRRL</sequence>
<evidence type="ECO:0000256" key="14">
    <source>
        <dbReference type="ARBA" id="ARBA00023254"/>
    </source>
</evidence>
<keyword evidence="21" id="KW-1185">Reference proteome</keyword>
<keyword evidence="13" id="KW-0539">Nucleus</keyword>
<dbReference type="PANTHER" id="PTHR15493">
    <property type="entry name" value="F-BOX ONLY PROTEIN 5 AND 43"/>
    <property type="match status" value="1"/>
</dbReference>
<evidence type="ECO:0000256" key="8">
    <source>
        <dbReference type="ARBA" id="ARBA00022771"/>
    </source>
</evidence>
<dbReference type="SUPFAM" id="SSF57850">
    <property type="entry name" value="RING/U-box"/>
    <property type="match status" value="1"/>
</dbReference>
<comment type="pathway">
    <text evidence="3">Protein modification; protein ubiquitination.</text>
</comment>
<evidence type="ECO:0000256" key="13">
    <source>
        <dbReference type="ARBA" id="ARBA00023242"/>
    </source>
</evidence>
<keyword evidence="4" id="KW-0963">Cytoplasm</keyword>
<dbReference type="FunFam" id="2.20.25.20:FF:000006">
    <property type="entry name" value="F-box only protein 5"/>
    <property type="match status" value="1"/>
</dbReference>
<proteinExistence type="predicted"/>
<evidence type="ECO:0000256" key="18">
    <source>
        <dbReference type="SAM" id="MobiDB-lite"/>
    </source>
</evidence>
<keyword evidence="6" id="KW-0132">Cell division</keyword>
<dbReference type="Pfam" id="PF00646">
    <property type="entry name" value="F-box"/>
    <property type="match status" value="1"/>
</dbReference>
<reference evidence="20" key="2">
    <citation type="submission" date="2025-09" db="UniProtKB">
        <authorList>
            <consortium name="Ensembl"/>
        </authorList>
    </citation>
    <scope>IDENTIFICATION</scope>
</reference>
<evidence type="ECO:0000256" key="9">
    <source>
        <dbReference type="ARBA" id="ARBA00022776"/>
    </source>
</evidence>
<evidence type="ECO:0000256" key="5">
    <source>
        <dbReference type="ARBA" id="ARBA00022553"/>
    </source>
</evidence>
<keyword evidence="5" id="KW-0597">Phosphoprotein</keyword>
<evidence type="ECO:0000256" key="4">
    <source>
        <dbReference type="ARBA" id="ARBA00022490"/>
    </source>
</evidence>
<name>A0A3B3C3Y8_ORYME</name>
<feature type="compositionally biased region" description="Polar residues" evidence="18">
    <location>
        <begin position="385"/>
        <end position="400"/>
    </location>
</feature>
<dbReference type="GO" id="GO:0051301">
    <property type="term" value="P:cell division"/>
    <property type="evidence" value="ECO:0007669"/>
    <property type="project" value="UniProtKB-KW"/>
</dbReference>
<dbReference type="OrthoDB" id="9984940at2759"/>
<evidence type="ECO:0000256" key="6">
    <source>
        <dbReference type="ARBA" id="ARBA00022618"/>
    </source>
</evidence>
<evidence type="ECO:0000256" key="10">
    <source>
        <dbReference type="ARBA" id="ARBA00022786"/>
    </source>
</evidence>
<dbReference type="PANTHER" id="PTHR15493:SF8">
    <property type="entry name" value="F-BOX ONLY PROTEIN 5"/>
    <property type="match status" value="1"/>
</dbReference>
<evidence type="ECO:0000256" key="17">
    <source>
        <dbReference type="PROSITE-ProRule" id="PRU01220"/>
    </source>
</evidence>
<keyword evidence="14" id="KW-0469">Meiosis</keyword>
<feature type="region of interest" description="Disordered" evidence="18">
    <location>
        <begin position="385"/>
        <end position="410"/>
    </location>
</feature>
<feature type="region of interest" description="Disordered" evidence="18">
    <location>
        <begin position="80"/>
        <end position="101"/>
    </location>
</feature>
<dbReference type="CTD" id="26271"/>
<dbReference type="RefSeq" id="XP_024152264.1">
    <property type="nucleotide sequence ID" value="XM_024296496.2"/>
</dbReference>
<dbReference type="UniPathway" id="UPA00143"/>
<keyword evidence="8 17" id="KW-0863">Zinc-finger</keyword>
<dbReference type="InterPro" id="IPR047147">
    <property type="entry name" value="FBX5_43"/>
</dbReference>
<dbReference type="STRING" id="30732.ENSOMEP00000011777"/>
<dbReference type="GO" id="GO:0008270">
    <property type="term" value="F:zinc ion binding"/>
    <property type="evidence" value="ECO:0007669"/>
    <property type="project" value="UniProtKB-KW"/>
</dbReference>
<keyword evidence="7" id="KW-0479">Metal-binding</keyword>
<dbReference type="GO" id="GO:0016567">
    <property type="term" value="P:protein ubiquitination"/>
    <property type="evidence" value="ECO:0007669"/>
    <property type="project" value="UniProtKB-UniPathway"/>
</dbReference>
<dbReference type="GO" id="GO:0051321">
    <property type="term" value="P:meiotic cell cycle"/>
    <property type="evidence" value="ECO:0007669"/>
    <property type="project" value="UniProtKB-KW"/>
</dbReference>
<dbReference type="InterPro" id="IPR036047">
    <property type="entry name" value="F-box-like_dom_sf"/>
</dbReference>
<dbReference type="InterPro" id="IPR001810">
    <property type="entry name" value="F-box_dom"/>
</dbReference>
<evidence type="ECO:0000256" key="16">
    <source>
        <dbReference type="ARBA" id="ARBA00068913"/>
    </source>
</evidence>
<dbReference type="SUPFAM" id="SSF81383">
    <property type="entry name" value="F-box domain"/>
    <property type="match status" value="1"/>
</dbReference>
<dbReference type="GO" id="GO:0007088">
    <property type="term" value="P:regulation of mitotic nuclear division"/>
    <property type="evidence" value="ECO:0007669"/>
    <property type="project" value="InterPro"/>
</dbReference>
<feature type="domain" description="ZBR-type" evidence="19">
    <location>
        <begin position="339"/>
        <end position="387"/>
    </location>
</feature>
<evidence type="ECO:0000256" key="7">
    <source>
        <dbReference type="ARBA" id="ARBA00022723"/>
    </source>
</evidence>
<evidence type="ECO:0000256" key="15">
    <source>
        <dbReference type="ARBA" id="ARBA00023306"/>
    </source>
</evidence>
<dbReference type="KEGG" id="oml:112161413"/>
<keyword evidence="9" id="KW-0498">Mitosis</keyword>
<keyword evidence="10" id="KW-0833">Ubl conjugation pathway</keyword>
<keyword evidence="12" id="KW-0832">Ubl conjugation</keyword>
<dbReference type="Ensembl" id="ENSOMET00000032451.1">
    <property type="protein sequence ID" value="ENSOMEP00000011777.1"/>
    <property type="gene ID" value="ENSOMEG00000013094.1"/>
</dbReference>
<evidence type="ECO:0000313" key="21">
    <source>
        <dbReference type="Proteomes" id="UP000261560"/>
    </source>
</evidence>
<dbReference type="GeneID" id="112161413"/>
<dbReference type="InterPro" id="IPR044064">
    <property type="entry name" value="ZF_ZBR"/>
</dbReference>
<dbReference type="Pfam" id="PF22191">
    <property type="entry name" value="IBR_1"/>
    <property type="match status" value="1"/>
</dbReference>
<evidence type="ECO:0000256" key="12">
    <source>
        <dbReference type="ARBA" id="ARBA00022843"/>
    </source>
</evidence>
<reference evidence="20" key="1">
    <citation type="submission" date="2025-08" db="UniProtKB">
        <authorList>
            <consortium name="Ensembl"/>
        </authorList>
    </citation>
    <scope>IDENTIFICATION</scope>
</reference>
<evidence type="ECO:0000256" key="11">
    <source>
        <dbReference type="ARBA" id="ARBA00022833"/>
    </source>
</evidence>
<dbReference type="PaxDb" id="30732-ENSOMEP00000011777"/>